<dbReference type="RefSeq" id="WP_082647672.1">
    <property type="nucleotide sequence ID" value="NZ_CP011129.1"/>
</dbReference>
<evidence type="ECO:0000313" key="8">
    <source>
        <dbReference type="EMBL" id="ALN79043.1"/>
    </source>
</evidence>
<sequence length="351" mass="36701">MTAYVRPAPRARRTRTALVCALVLLIGPWSAQAATDIPSQARIKAAVDKAYAAAKGNTAGKNADYIPALAQVPPGLFGIAVVTVQGKVYTVGDAGVEFAIESVSKPFAASWVIEKKGEQWLEDKIGVNQTGMPFNSILALEAHAQTKPAMNPLVNAGAIAIDSWIEPAEPAARWATISQLMNDYAGRTLSLNQVVYESEASSNEHNRAIARLLKGYGTLDGDPEVALDLYTRQCSINVTAKDLAVMGATLANGGSNPLTGKRIVASDTAERTLAVMSTTGLYETTGAWTWNVGLPAKSGVGGGIVAVAPGKFAIATFAPPLDEAGNSIKGQQAIESIVRELIGAGVFETGH</sequence>
<dbReference type="InterPro" id="IPR015868">
    <property type="entry name" value="Glutaminase"/>
</dbReference>
<feature type="binding site" evidence="6">
    <location>
        <position position="155"/>
    </location>
    <ligand>
        <name>substrate</name>
    </ligand>
</feature>
<dbReference type="PANTHER" id="PTHR12544">
    <property type="entry name" value="GLUTAMINASE"/>
    <property type="match status" value="1"/>
</dbReference>
<dbReference type="KEGG" id="lab:LA76x_0882"/>
<comment type="subunit">
    <text evidence="2 6">Homotetramer.</text>
</comment>
<evidence type="ECO:0000256" key="6">
    <source>
        <dbReference type="HAMAP-Rule" id="MF_00313"/>
    </source>
</evidence>
<organism evidence="8 9">
    <name type="scientific">Lysobacter antibioticus</name>
    <dbReference type="NCBI Taxonomy" id="84531"/>
    <lineage>
        <taxon>Bacteria</taxon>
        <taxon>Pseudomonadati</taxon>
        <taxon>Pseudomonadota</taxon>
        <taxon>Gammaproteobacteria</taxon>
        <taxon>Lysobacterales</taxon>
        <taxon>Lysobacteraceae</taxon>
        <taxon>Lysobacter</taxon>
    </lineage>
</organism>
<evidence type="ECO:0000256" key="5">
    <source>
        <dbReference type="ARBA" id="ARBA00049534"/>
    </source>
</evidence>
<dbReference type="Pfam" id="PF04960">
    <property type="entry name" value="Glutaminase"/>
    <property type="match status" value="1"/>
</dbReference>
<keyword evidence="6" id="KW-0007">Acetylation</keyword>
<dbReference type="GO" id="GO:0004359">
    <property type="term" value="F:glutaminase activity"/>
    <property type="evidence" value="ECO:0007669"/>
    <property type="project" value="UniProtKB-UniRule"/>
</dbReference>
<feature type="binding site" evidence="6">
    <location>
        <position position="206"/>
    </location>
    <ligand>
        <name>substrate</name>
    </ligand>
</feature>
<dbReference type="GO" id="GO:0006543">
    <property type="term" value="P:L-glutamine catabolic process"/>
    <property type="evidence" value="ECO:0007669"/>
    <property type="project" value="TreeGrafter"/>
</dbReference>
<name>A0A0S2F6C5_LYSAN</name>
<evidence type="ECO:0000256" key="7">
    <source>
        <dbReference type="SAM" id="SignalP"/>
    </source>
</evidence>
<evidence type="ECO:0000313" key="9">
    <source>
        <dbReference type="Proteomes" id="UP000060787"/>
    </source>
</evidence>
<keyword evidence="7" id="KW-0732">Signal</keyword>
<comment type="similarity">
    <text evidence="1 6">Belongs to the glutaminase family.</text>
</comment>
<protein>
    <recommendedName>
        <fullName evidence="3 6">Glutaminase</fullName>
        <ecNumber evidence="3 6">3.5.1.2</ecNumber>
    </recommendedName>
</protein>
<dbReference type="FunFam" id="3.40.710.10:FF:000005">
    <property type="entry name" value="Glutaminase"/>
    <property type="match status" value="1"/>
</dbReference>
<keyword evidence="9" id="KW-1185">Reference proteome</keyword>
<evidence type="ECO:0000256" key="1">
    <source>
        <dbReference type="ARBA" id="ARBA00011076"/>
    </source>
</evidence>
<dbReference type="EC" id="3.5.1.2" evidence="3 6"/>
<dbReference type="PATRIC" id="fig|84531.8.peg.909"/>
<evidence type="ECO:0000256" key="4">
    <source>
        <dbReference type="ARBA" id="ARBA00022801"/>
    </source>
</evidence>
<dbReference type="NCBIfam" id="TIGR03814">
    <property type="entry name" value="Gln_ase"/>
    <property type="match status" value="1"/>
</dbReference>
<feature type="binding site" evidence="6">
    <location>
        <position position="300"/>
    </location>
    <ligand>
        <name>substrate</name>
    </ligand>
</feature>
<gene>
    <name evidence="6 8" type="primary">glsA</name>
    <name evidence="8" type="ORF">LA76x_0882</name>
</gene>
<dbReference type="STRING" id="84531.LA76x_0882"/>
<dbReference type="EMBL" id="CP011129">
    <property type="protein sequence ID" value="ALN79043.1"/>
    <property type="molecule type" value="Genomic_DNA"/>
</dbReference>
<evidence type="ECO:0000256" key="3">
    <source>
        <dbReference type="ARBA" id="ARBA00012918"/>
    </source>
</evidence>
<feature type="chain" id="PRO_5006596672" description="Glutaminase" evidence="7">
    <location>
        <begin position="34"/>
        <end position="351"/>
    </location>
</feature>
<accession>A0A0S2F6C5</accession>
<feature type="binding site" evidence="6">
    <location>
        <position position="102"/>
    </location>
    <ligand>
        <name>substrate</name>
    </ligand>
</feature>
<proteinExistence type="inferred from homology"/>
<dbReference type="Gene3D" id="3.40.710.10">
    <property type="entry name" value="DD-peptidase/beta-lactamase superfamily"/>
    <property type="match status" value="1"/>
</dbReference>
<reference evidence="8 9" key="1">
    <citation type="journal article" date="2015" name="BMC Genomics">
        <title>Comparative genomics and metabolic profiling of the genus Lysobacter.</title>
        <authorList>
            <person name="de Bruijn I."/>
            <person name="Cheng X."/>
            <person name="de Jager V."/>
            <person name="Exposito R.G."/>
            <person name="Watrous J."/>
            <person name="Patel N."/>
            <person name="Postma J."/>
            <person name="Dorrestein P.C."/>
            <person name="Kobayashi D."/>
            <person name="Raaijmakers J.M."/>
        </authorList>
    </citation>
    <scope>NUCLEOTIDE SEQUENCE [LARGE SCALE GENOMIC DNA]</scope>
    <source>
        <strain evidence="8 9">76</strain>
    </source>
</reference>
<dbReference type="HAMAP" id="MF_00313">
    <property type="entry name" value="Glutaminase"/>
    <property type="match status" value="1"/>
</dbReference>
<dbReference type="NCBIfam" id="NF009020">
    <property type="entry name" value="PRK12356.1"/>
    <property type="match status" value="1"/>
</dbReference>
<feature type="binding site" evidence="6">
    <location>
        <position position="282"/>
    </location>
    <ligand>
        <name>substrate</name>
    </ligand>
</feature>
<feature type="signal peptide" evidence="7">
    <location>
        <begin position="1"/>
        <end position="33"/>
    </location>
</feature>
<dbReference type="PANTHER" id="PTHR12544:SF48">
    <property type="entry name" value="GLUTAMINASE 1"/>
    <property type="match status" value="1"/>
</dbReference>
<feature type="binding site" evidence="6">
    <location>
        <position position="199"/>
    </location>
    <ligand>
        <name>substrate</name>
    </ligand>
</feature>
<feature type="binding site" evidence="6">
    <location>
        <position position="230"/>
    </location>
    <ligand>
        <name>substrate</name>
    </ligand>
</feature>
<dbReference type="GO" id="GO:0006537">
    <property type="term" value="P:glutamate biosynthetic process"/>
    <property type="evidence" value="ECO:0007669"/>
    <property type="project" value="TreeGrafter"/>
</dbReference>
<dbReference type="eggNOG" id="COG2066">
    <property type="taxonomic scope" value="Bacteria"/>
</dbReference>
<dbReference type="AlphaFoldDB" id="A0A0S2F6C5"/>
<dbReference type="Proteomes" id="UP000060787">
    <property type="component" value="Chromosome"/>
</dbReference>
<comment type="catalytic activity">
    <reaction evidence="5 6">
        <text>L-glutamine + H2O = L-glutamate + NH4(+)</text>
        <dbReference type="Rhea" id="RHEA:15889"/>
        <dbReference type="ChEBI" id="CHEBI:15377"/>
        <dbReference type="ChEBI" id="CHEBI:28938"/>
        <dbReference type="ChEBI" id="CHEBI:29985"/>
        <dbReference type="ChEBI" id="CHEBI:58359"/>
        <dbReference type="EC" id="3.5.1.2"/>
    </reaction>
</comment>
<evidence type="ECO:0000256" key="2">
    <source>
        <dbReference type="ARBA" id="ARBA00011881"/>
    </source>
</evidence>
<dbReference type="SUPFAM" id="SSF56601">
    <property type="entry name" value="beta-lactamase/transpeptidase-like"/>
    <property type="match status" value="1"/>
</dbReference>
<dbReference type="InterPro" id="IPR012338">
    <property type="entry name" value="Beta-lactam/transpept-like"/>
</dbReference>
<keyword evidence="4 6" id="KW-0378">Hydrolase</keyword>